<evidence type="ECO:0000259" key="7">
    <source>
        <dbReference type="Pfam" id="PF00593"/>
    </source>
</evidence>
<evidence type="ECO:0000256" key="2">
    <source>
        <dbReference type="ARBA" id="ARBA00022448"/>
    </source>
</evidence>
<dbReference type="AlphaFoldDB" id="A0A160TE46"/>
<evidence type="ECO:0000256" key="6">
    <source>
        <dbReference type="ARBA" id="ARBA00023237"/>
    </source>
</evidence>
<protein>
    <submittedName>
        <fullName evidence="9">TonB-dependent receptor, in a cluster with 3-phytase</fullName>
    </submittedName>
</protein>
<dbReference type="CDD" id="cd01347">
    <property type="entry name" value="ligand_gated_channel"/>
    <property type="match status" value="1"/>
</dbReference>
<evidence type="ECO:0000256" key="1">
    <source>
        <dbReference type="ARBA" id="ARBA00004571"/>
    </source>
</evidence>
<accession>A0A160TE46</accession>
<sequence>MNSRLAPLSAAIALTSTLLASHSFADSSIEGRITDEQSRNSYTEAVVRIEELNREVLSGTAGRFRLPQLKSGKYTLTVKVGGQEVERRTITIKDDETKVIDIVLNQSEQPIEELLVIGQAAQMQRALDRQRYADNTISVINADAIGQLPDANAAEALQRVPGLSIERDQGEGRFVRIRGISANLNSVSVNGTQIPAPEAGSRAVALDVIPSNLLSSLVVTKTLTPDMDANAIGGAVEINSISALDREGEFYSANVQMGYDQQTKQSNPAYGLSGGNTVMFGDNRRLGVAAAVSFDDRKFGSDNIETGGAWDFEDEAKLEEAEMREYSIERQRLGAALNFDYEHDLNNTFFLHNLYSKFSDDEQRQAATIEFSDPIAAGEMADAEVVRELKDRKETQEIMSSTFGATHYIDAWTVEYKLAYSKASEDEPDTIAGAAFEGLDDFNDLTFSNTRHPKIYGPSNLYDASQYELTEIERTKSYTEDKQTMAQLDITKDFNLSDTAAFVKFGIKTKIREKSQDSDTWVYKDLSEDSSLSMSDFASGEPDYSLGRFGPGVSKDKVRAYMNTLDRDSAFDEEDSTLEDYAVDEDINAGYIMGRLDANRLRLVAGVRYEQTKLSSKGNALNSADELITVQRNNEYSHILPSAQLRYQLGDSTLARAAWTNAVVRPTFEEIRPNFTDDGTEAEFGNPDLKALEAQNFDLGIEHYMDSSSLSAYLFYKEIDNFIYQTDVAGSPAYSAYDEVITFRNGDKANLIGIELAASHKFESLPAPFNGLLIAANAAVSESDAEISSYVDGDIVKRDIQLPNQSDVTGNFILGYENEKLSMRIAANYKSEYLLEVGNISNKTADIYQSSQTQIDFNATYELLNNLKVNFEVANITDEPYYAYVNKEQYNAQYEDYGPTYRLGFTYSSF</sequence>
<dbReference type="InterPro" id="IPR039426">
    <property type="entry name" value="TonB-dep_rcpt-like"/>
</dbReference>
<dbReference type="InterPro" id="IPR036942">
    <property type="entry name" value="Beta-barrel_TonB_sf"/>
</dbReference>
<gene>
    <name evidence="9" type="ORF">MGWOODY_Tha2525</name>
</gene>
<feature type="domain" description="TonB-dependent receptor plug" evidence="8">
    <location>
        <begin position="132"/>
        <end position="235"/>
    </location>
</feature>
<dbReference type="PANTHER" id="PTHR40980:SF4">
    <property type="entry name" value="TONB-DEPENDENT RECEPTOR-LIKE BETA-BARREL DOMAIN-CONTAINING PROTEIN"/>
    <property type="match status" value="1"/>
</dbReference>
<evidence type="ECO:0000313" key="9">
    <source>
        <dbReference type="EMBL" id="CUS41567.1"/>
    </source>
</evidence>
<keyword evidence="5" id="KW-0472">Membrane</keyword>
<dbReference type="NCBIfam" id="TIGR01782">
    <property type="entry name" value="TonB-Xanth-Caul"/>
    <property type="match status" value="1"/>
</dbReference>
<keyword evidence="6" id="KW-0998">Cell outer membrane</keyword>
<name>A0A160TE46_9ZZZZ</name>
<dbReference type="Pfam" id="PF13620">
    <property type="entry name" value="CarboxypepD_reg"/>
    <property type="match status" value="1"/>
</dbReference>
<dbReference type="Pfam" id="PF07715">
    <property type="entry name" value="Plug"/>
    <property type="match status" value="1"/>
</dbReference>
<dbReference type="InterPro" id="IPR010104">
    <property type="entry name" value="TonB_rcpt_bac"/>
</dbReference>
<dbReference type="SUPFAM" id="SSF56935">
    <property type="entry name" value="Porins"/>
    <property type="match status" value="1"/>
</dbReference>
<dbReference type="InterPro" id="IPR012910">
    <property type="entry name" value="Plug_dom"/>
</dbReference>
<evidence type="ECO:0000256" key="3">
    <source>
        <dbReference type="ARBA" id="ARBA00022692"/>
    </source>
</evidence>
<dbReference type="GO" id="GO:0030246">
    <property type="term" value="F:carbohydrate binding"/>
    <property type="evidence" value="ECO:0007669"/>
    <property type="project" value="InterPro"/>
</dbReference>
<keyword evidence="9" id="KW-0675">Receptor</keyword>
<dbReference type="PANTHER" id="PTHR40980">
    <property type="entry name" value="PLUG DOMAIN-CONTAINING PROTEIN"/>
    <property type="match status" value="1"/>
</dbReference>
<evidence type="ECO:0000259" key="8">
    <source>
        <dbReference type="Pfam" id="PF07715"/>
    </source>
</evidence>
<dbReference type="PROSITE" id="PS52016">
    <property type="entry name" value="TONB_DEPENDENT_REC_3"/>
    <property type="match status" value="1"/>
</dbReference>
<dbReference type="InterPro" id="IPR013784">
    <property type="entry name" value="Carb-bd-like_fold"/>
</dbReference>
<keyword evidence="3" id="KW-0812">Transmembrane</keyword>
<dbReference type="EMBL" id="CZQC01000047">
    <property type="protein sequence ID" value="CUS41567.1"/>
    <property type="molecule type" value="Genomic_DNA"/>
</dbReference>
<dbReference type="InterPro" id="IPR037066">
    <property type="entry name" value="Plug_dom_sf"/>
</dbReference>
<dbReference type="Gene3D" id="2.170.130.10">
    <property type="entry name" value="TonB-dependent receptor, plug domain"/>
    <property type="match status" value="1"/>
</dbReference>
<evidence type="ECO:0000256" key="4">
    <source>
        <dbReference type="ARBA" id="ARBA00023077"/>
    </source>
</evidence>
<dbReference type="InterPro" id="IPR000531">
    <property type="entry name" value="Beta-barrel_TonB"/>
</dbReference>
<dbReference type="Gene3D" id="2.60.40.1120">
    <property type="entry name" value="Carboxypeptidase-like, regulatory domain"/>
    <property type="match status" value="1"/>
</dbReference>
<evidence type="ECO:0000256" key="5">
    <source>
        <dbReference type="ARBA" id="ARBA00023136"/>
    </source>
</evidence>
<feature type="domain" description="TonB-dependent receptor-like beta-barrel" evidence="7">
    <location>
        <begin position="438"/>
        <end position="876"/>
    </location>
</feature>
<dbReference type="SUPFAM" id="SSF49452">
    <property type="entry name" value="Starch-binding domain-like"/>
    <property type="match status" value="1"/>
</dbReference>
<keyword evidence="4" id="KW-0798">TonB box</keyword>
<comment type="subcellular location">
    <subcellularLocation>
        <location evidence="1">Cell outer membrane</location>
        <topology evidence="1">Multi-pass membrane protein</topology>
    </subcellularLocation>
</comment>
<proteinExistence type="predicted"/>
<reference evidence="9" key="1">
    <citation type="submission" date="2015-10" db="EMBL/GenBank/DDBJ databases">
        <authorList>
            <person name="Gilbert D.G."/>
        </authorList>
    </citation>
    <scope>NUCLEOTIDE SEQUENCE</scope>
</reference>
<dbReference type="Pfam" id="PF00593">
    <property type="entry name" value="TonB_dep_Rec_b-barrel"/>
    <property type="match status" value="1"/>
</dbReference>
<dbReference type="GO" id="GO:0009279">
    <property type="term" value="C:cell outer membrane"/>
    <property type="evidence" value="ECO:0007669"/>
    <property type="project" value="UniProtKB-SubCell"/>
</dbReference>
<dbReference type="Gene3D" id="2.40.170.20">
    <property type="entry name" value="TonB-dependent receptor, beta-barrel domain"/>
    <property type="match status" value="1"/>
</dbReference>
<keyword evidence="2" id="KW-0813">Transport</keyword>
<organism evidence="9">
    <name type="scientific">hydrothermal vent metagenome</name>
    <dbReference type="NCBI Taxonomy" id="652676"/>
    <lineage>
        <taxon>unclassified sequences</taxon>
        <taxon>metagenomes</taxon>
        <taxon>ecological metagenomes</taxon>
    </lineage>
</organism>